<name>A0A1E7NFS5_KITAU</name>
<comment type="caution">
    <text evidence="1">The sequence shown here is derived from an EMBL/GenBank/DDBJ whole genome shotgun (WGS) entry which is preliminary data.</text>
</comment>
<dbReference type="RefSeq" id="WP_046386444.1">
    <property type="nucleotide sequence ID" value="NZ_JBEZAD010000070.1"/>
</dbReference>
<reference evidence="1" key="1">
    <citation type="submission" date="2016-08" db="EMBL/GenBank/DDBJ databases">
        <title>Sequencing, Assembly and Comparative Genomics of S. aureofaciens ATCC 10762.</title>
        <authorList>
            <person name="Gradnigo J.S."/>
            <person name="Johnson N."/>
            <person name="Somerville G.A."/>
        </authorList>
    </citation>
    <scope>NUCLEOTIDE SEQUENCE [LARGE SCALE GENOMIC DNA]</scope>
    <source>
        <strain evidence="1">ATCC 10762</strain>
    </source>
</reference>
<dbReference type="Proteomes" id="UP000037395">
    <property type="component" value="Unassembled WGS sequence"/>
</dbReference>
<gene>
    <name evidence="1" type="ORF">HS99_0001120</name>
</gene>
<dbReference type="EMBL" id="JPRF03000001">
    <property type="protein sequence ID" value="OEV39343.1"/>
    <property type="molecule type" value="Genomic_DNA"/>
</dbReference>
<protein>
    <submittedName>
        <fullName evidence="1">Uncharacterized protein</fullName>
    </submittedName>
</protein>
<proteinExistence type="predicted"/>
<sequence length="157" mass="16496">MCTRVERLAAEVELQLLDGIWEFTAQDVVLAGRAAEGIADSVGAAPAQERLPVLDRLEHLREVLAVLAIGIARTHGQLAWLLARASTVLAPVLHWRSLPADPRRSFGTTVPTPGELADAEEASRRLRALLVHLGAVAAGPPADGPRGVPGAEADTAA</sequence>
<accession>A0A1E7NFS5</accession>
<organism evidence="1 2">
    <name type="scientific">Kitasatospora aureofaciens</name>
    <name type="common">Streptomyces aureofaciens</name>
    <dbReference type="NCBI Taxonomy" id="1894"/>
    <lineage>
        <taxon>Bacteria</taxon>
        <taxon>Bacillati</taxon>
        <taxon>Actinomycetota</taxon>
        <taxon>Actinomycetes</taxon>
        <taxon>Kitasatosporales</taxon>
        <taxon>Streptomycetaceae</taxon>
        <taxon>Kitasatospora</taxon>
    </lineage>
</organism>
<dbReference type="AlphaFoldDB" id="A0A1E7NFS5"/>
<keyword evidence="2" id="KW-1185">Reference proteome</keyword>
<evidence type="ECO:0000313" key="1">
    <source>
        <dbReference type="EMBL" id="OEV39343.1"/>
    </source>
</evidence>
<evidence type="ECO:0000313" key="2">
    <source>
        <dbReference type="Proteomes" id="UP000037395"/>
    </source>
</evidence>